<dbReference type="SMART" id="SM00564">
    <property type="entry name" value="PQQ"/>
    <property type="match status" value="5"/>
</dbReference>
<keyword evidence="5 12" id="KW-0106">Calcium</keyword>
<dbReference type="InterPro" id="IPR018391">
    <property type="entry name" value="PQQ_b-propeller_rpt"/>
</dbReference>
<gene>
    <name evidence="16" type="ORF">SAMN05444170_3370</name>
</gene>
<dbReference type="Proteomes" id="UP000184096">
    <property type="component" value="Chromosome I"/>
</dbReference>
<keyword evidence="4" id="KW-0732">Signal</keyword>
<evidence type="ECO:0000256" key="11">
    <source>
        <dbReference type="PIRSR" id="PIRSR617512-2"/>
    </source>
</evidence>
<sequence length="741" mass="79810">MMRSPYAASARRFFSDTAARLSGPPHLTRAAVAIGFSLAISGGVAVAQKMDKGSADHIKAATSAVDANFVKANTSTSKDWPTIGLDYAETRFSKLNQINTGNVKNLGLKWTYNLESVRGIEATPLVVDGIMYVSASWSVVHAIDARTGKRIWSYDPGVNREIGYKGCCDVVNRGVALYKGKIFVGAYDGRLVAIDAVTGKKIWEKDTVIDHSHSYTITGAPRVVKGKVLIGNGGAEYGARGYLTAYDAETGEQAWRWFVVPGDPSKPFEDESMEKAAKTWDPSGKWWVNGGGGTPWDTMTYDPDLNLVYIGTGNGSPWNRNLRSPAGGDNLYLASLVALNADTGKYVWHYQETPGDNWDYTSTQPMILADIKVDGRPRKVILHAPKNGFFFVIDRTNGKFISAKNFVDVNWATGFDADGRPMEVTAARSPDQSFDSIPGPFGAHNWHPMSYNPQTGLVYLPAHGVPLNLTGEKTLTQNAAAPFKFGATTGWNVGFTLNAAPPKNLPFGRLIAWDPVKQKEAWHQEYVAPWNGGTLTTAGNLVFQGTADARFIAYNATTGEKLWETPTGTGAVAAASTYLIDGVQYVSIAVGWGGVFGITQHVADKEAPGTVYTFAVGAKAPLPEFTKYQLGNLLAGVKYDPKDVPEGTALYVEACATCHGVPGVDKGGNVKNLGYVSTETIANLKDMVFKGPFTDKGMPDFTGKLTEADVVKIQAFIQGTADAVRPKPAEPDKKADAAPQK</sequence>
<dbReference type="GO" id="GO:0016020">
    <property type="term" value="C:membrane"/>
    <property type="evidence" value="ECO:0007669"/>
    <property type="project" value="InterPro"/>
</dbReference>
<protein>
    <submittedName>
        <fullName evidence="16">Quinohemoprotein ethanol dehydrogenase</fullName>
    </submittedName>
</protein>
<feature type="binding site" evidence="11">
    <location>
        <position position="173"/>
    </location>
    <ligand>
        <name>pyrroloquinoline quinone</name>
        <dbReference type="ChEBI" id="CHEBI:58442"/>
    </ligand>
</feature>
<dbReference type="InterPro" id="IPR036909">
    <property type="entry name" value="Cyt_c-like_dom_sf"/>
</dbReference>
<evidence type="ECO:0000256" key="2">
    <source>
        <dbReference type="ARBA" id="ARBA00022617"/>
    </source>
</evidence>
<keyword evidence="3 12" id="KW-0479">Metal-binding</keyword>
<dbReference type="GO" id="GO:0030288">
    <property type="term" value="C:outer membrane-bounded periplasmic space"/>
    <property type="evidence" value="ECO:0007669"/>
    <property type="project" value="InterPro"/>
</dbReference>
<evidence type="ECO:0000256" key="9">
    <source>
        <dbReference type="ARBA" id="ARBA00023157"/>
    </source>
</evidence>
<dbReference type="EMBL" id="LT670849">
    <property type="protein sequence ID" value="SHN77090.1"/>
    <property type="molecule type" value="Genomic_DNA"/>
</dbReference>
<dbReference type="Pfam" id="PF01011">
    <property type="entry name" value="PQQ"/>
    <property type="match status" value="2"/>
</dbReference>
<name>A0A1M7U2L9_9BRAD</name>
<evidence type="ECO:0000256" key="8">
    <source>
        <dbReference type="ARBA" id="ARBA00023004"/>
    </source>
</evidence>
<keyword evidence="2 11" id="KW-0349">Heme</keyword>
<reference evidence="17" key="1">
    <citation type="submission" date="2016-11" db="EMBL/GenBank/DDBJ databases">
        <authorList>
            <person name="Varghese N."/>
            <person name="Submissions S."/>
        </authorList>
    </citation>
    <scope>NUCLEOTIDE SEQUENCE [LARGE SCALE GENOMIC DNA]</scope>
    <source>
        <strain evidence="17">GAS401</strain>
    </source>
</reference>
<evidence type="ECO:0000256" key="10">
    <source>
        <dbReference type="PIRSR" id="PIRSR617512-1"/>
    </source>
</evidence>
<feature type="binding site" evidence="11">
    <location>
        <position position="294"/>
    </location>
    <ligand>
        <name>pyrroloquinoline quinone</name>
        <dbReference type="ChEBI" id="CHEBI:58442"/>
    </ligand>
</feature>
<keyword evidence="6 11" id="KW-0634">PQQ</keyword>
<comment type="cofactor">
    <cofactor evidence="11">
        <name>heme c</name>
        <dbReference type="ChEBI" id="CHEBI:61717"/>
    </cofactor>
    <text evidence="11">Binds 1 heme c group per subunit.</text>
</comment>
<feature type="binding site" description="axial binding residue" evidence="12">
    <location>
        <position position="698"/>
    </location>
    <ligand>
        <name>heme c</name>
        <dbReference type="ChEBI" id="CHEBI:61717"/>
    </ligand>
    <ligandPart>
        <name>Fe</name>
        <dbReference type="ChEBI" id="CHEBI:18248"/>
    </ligandPart>
</feature>
<dbReference type="CDD" id="cd10279">
    <property type="entry name" value="PQQ_ADH_II"/>
    <property type="match status" value="1"/>
</dbReference>
<dbReference type="PANTHER" id="PTHR32303">
    <property type="entry name" value="QUINOPROTEIN ALCOHOL DEHYDROGENASE (CYTOCHROME C)"/>
    <property type="match status" value="1"/>
</dbReference>
<feature type="binding site" evidence="11">
    <location>
        <position position="218"/>
    </location>
    <ligand>
        <name>pyrroloquinoline quinone</name>
        <dbReference type="ChEBI" id="CHEBI:58442"/>
    </ligand>
</feature>
<organism evidence="16 17">
    <name type="scientific">Bradyrhizobium erythrophlei</name>
    <dbReference type="NCBI Taxonomy" id="1437360"/>
    <lineage>
        <taxon>Bacteria</taxon>
        <taxon>Pseudomonadati</taxon>
        <taxon>Pseudomonadota</taxon>
        <taxon>Alphaproteobacteria</taxon>
        <taxon>Hyphomicrobiales</taxon>
        <taxon>Nitrobacteraceae</taxon>
        <taxon>Bradyrhizobium</taxon>
    </lineage>
</organism>
<feature type="binding site" evidence="12">
    <location>
        <position position="359"/>
    </location>
    <ligand>
        <name>Ca(2+)</name>
        <dbReference type="ChEBI" id="CHEBI:29108"/>
    </ligand>
</feature>
<feature type="binding site" description="covalent" evidence="11">
    <location>
        <position position="658"/>
    </location>
    <ligand>
        <name>heme c</name>
        <dbReference type="ChEBI" id="CHEBI:61717"/>
    </ligand>
</feature>
<dbReference type="SUPFAM" id="SSF46626">
    <property type="entry name" value="Cytochrome c"/>
    <property type="match status" value="1"/>
</dbReference>
<dbReference type="InterPro" id="IPR001479">
    <property type="entry name" value="Quinoprotein_DH_CS"/>
</dbReference>
<comment type="cofactor">
    <cofactor evidence="11">
        <name>pyrroloquinoline quinone</name>
        <dbReference type="ChEBI" id="CHEBI:58442"/>
    </cofactor>
    <text evidence="11">Binds 1 PQQ group per subunit.</text>
</comment>
<evidence type="ECO:0000256" key="3">
    <source>
        <dbReference type="ARBA" id="ARBA00022723"/>
    </source>
</evidence>
<feature type="compositionally biased region" description="Basic and acidic residues" evidence="14">
    <location>
        <begin position="724"/>
        <end position="741"/>
    </location>
</feature>
<dbReference type="PROSITE" id="PS51007">
    <property type="entry name" value="CYTC"/>
    <property type="match status" value="1"/>
</dbReference>
<keyword evidence="7" id="KW-0560">Oxidoreductase</keyword>
<evidence type="ECO:0000256" key="6">
    <source>
        <dbReference type="ARBA" id="ARBA00022891"/>
    </source>
</evidence>
<dbReference type="AlphaFoldDB" id="A0A1M7U2L9"/>
<feature type="binding site" description="axial binding residue" evidence="12">
    <location>
        <position position="659"/>
    </location>
    <ligand>
        <name>heme c</name>
        <dbReference type="ChEBI" id="CHEBI:61717"/>
    </ligand>
    <ligandPart>
        <name>Fe</name>
        <dbReference type="ChEBI" id="CHEBI:18248"/>
    </ligandPart>
</feature>
<evidence type="ECO:0000313" key="17">
    <source>
        <dbReference type="Proteomes" id="UP000184096"/>
    </source>
</evidence>
<dbReference type="PROSITE" id="PS00364">
    <property type="entry name" value="BACTERIAL_PQQ_2"/>
    <property type="match status" value="1"/>
</dbReference>
<keyword evidence="9 13" id="KW-1015">Disulfide bond</keyword>
<dbReference type="Gene3D" id="2.140.10.10">
    <property type="entry name" value="Quinoprotein alcohol dehydrogenase-like superfamily"/>
    <property type="match status" value="1"/>
</dbReference>
<feature type="binding site" evidence="11">
    <location>
        <begin position="445"/>
        <end position="446"/>
    </location>
    <ligand>
        <name>pyrroloquinoline quinone</name>
        <dbReference type="ChEBI" id="CHEBI:58442"/>
    </ligand>
</feature>
<dbReference type="InterPro" id="IPR011047">
    <property type="entry name" value="Quinoprotein_ADH-like_sf"/>
</dbReference>
<comment type="cofactor">
    <cofactor evidence="12">
        <name>Ca(2+)</name>
        <dbReference type="ChEBI" id="CHEBI:29108"/>
    </cofactor>
    <text evidence="12">Binds 1 Ca(2+) ion per subunit.</text>
</comment>
<feature type="disulfide bond" evidence="13">
    <location>
        <begin position="167"/>
        <end position="168"/>
    </location>
</feature>
<evidence type="ECO:0000259" key="15">
    <source>
        <dbReference type="PROSITE" id="PS51007"/>
    </source>
</evidence>
<proteinExistence type="inferred from homology"/>
<evidence type="ECO:0000256" key="7">
    <source>
        <dbReference type="ARBA" id="ARBA00023002"/>
    </source>
</evidence>
<evidence type="ECO:0000313" key="16">
    <source>
        <dbReference type="EMBL" id="SHN77090.1"/>
    </source>
</evidence>
<dbReference type="NCBIfam" id="TIGR03075">
    <property type="entry name" value="PQQ_enz_alc_DH"/>
    <property type="match status" value="1"/>
</dbReference>
<dbReference type="GO" id="GO:0005509">
    <property type="term" value="F:calcium ion binding"/>
    <property type="evidence" value="ECO:0007669"/>
    <property type="project" value="InterPro"/>
</dbReference>
<evidence type="ECO:0000256" key="4">
    <source>
        <dbReference type="ARBA" id="ARBA00022729"/>
    </source>
</evidence>
<dbReference type="OrthoDB" id="9794322at2"/>
<dbReference type="SUPFAM" id="SSF50998">
    <property type="entry name" value="Quinoprotein alcohol dehydrogenase-like"/>
    <property type="match status" value="1"/>
</dbReference>
<evidence type="ECO:0000256" key="13">
    <source>
        <dbReference type="PIRSR" id="PIRSR617512-4"/>
    </source>
</evidence>
<feature type="binding site" evidence="12">
    <location>
        <position position="314"/>
    </location>
    <ligand>
        <name>Ca(2+)</name>
        <dbReference type="ChEBI" id="CHEBI:29108"/>
    </ligand>
</feature>
<dbReference type="GO" id="GO:0016614">
    <property type="term" value="F:oxidoreductase activity, acting on CH-OH group of donors"/>
    <property type="evidence" value="ECO:0007669"/>
    <property type="project" value="InterPro"/>
</dbReference>
<feature type="binding site" description="covalent" evidence="11">
    <location>
        <position position="655"/>
    </location>
    <ligand>
        <name>heme c</name>
        <dbReference type="ChEBI" id="CHEBI:61717"/>
    </ligand>
</feature>
<evidence type="ECO:0000256" key="5">
    <source>
        <dbReference type="ARBA" id="ARBA00022837"/>
    </source>
</evidence>
<feature type="domain" description="Cytochrome c" evidence="15">
    <location>
        <begin position="642"/>
        <end position="721"/>
    </location>
</feature>
<keyword evidence="17" id="KW-1185">Reference proteome</keyword>
<feature type="binding site" evidence="11">
    <location>
        <begin position="234"/>
        <end position="235"/>
    </location>
    <ligand>
        <name>pyrroloquinoline quinone</name>
        <dbReference type="ChEBI" id="CHEBI:58442"/>
    </ligand>
</feature>
<evidence type="ECO:0000256" key="14">
    <source>
        <dbReference type="SAM" id="MobiDB-lite"/>
    </source>
</evidence>
<dbReference type="Gene3D" id="1.10.760.10">
    <property type="entry name" value="Cytochrome c-like domain"/>
    <property type="match status" value="1"/>
</dbReference>
<feature type="binding site" evidence="11">
    <location>
        <position position="121"/>
    </location>
    <ligand>
        <name>pyrroloquinoline quinone</name>
        <dbReference type="ChEBI" id="CHEBI:58442"/>
    </ligand>
</feature>
<dbReference type="Pfam" id="PF13442">
    <property type="entry name" value="Cytochrome_CBB3"/>
    <property type="match status" value="1"/>
</dbReference>
<feature type="binding site" evidence="11">
    <location>
        <position position="595"/>
    </location>
    <ligand>
        <name>pyrroloquinoline quinone</name>
        <dbReference type="ChEBI" id="CHEBI:58442"/>
    </ligand>
</feature>
<comment type="similarity">
    <text evidence="1">Belongs to the bacterial PQQ dehydrogenase family.</text>
</comment>
<feature type="region of interest" description="Disordered" evidence="14">
    <location>
        <begin position="722"/>
        <end position="741"/>
    </location>
</feature>
<dbReference type="InterPro" id="IPR017512">
    <property type="entry name" value="PQQ_MeOH/EtOH_DH"/>
</dbReference>
<dbReference type="GO" id="GO:0009055">
    <property type="term" value="F:electron transfer activity"/>
    <property type="evidence" value="ECO:0007669"/>
    <property type="project" value="InterPro"/>
</dbReference>
<dbReference type="InterPro" id="IPR009056">
    <property type="entry name" value="Cyt_c-like_dom"/>
</dbReference>
<keyword evidence="8 12" id="KW-0408">Iron</keyword>
<evidence type="ECO:0000256" key="12">
    <source>
        <dbReference type="PIRSR" id="PIRSR617512-3"/>
    </source>
</evidence>
<dbReference type="InterPro" id="IPR002372">
    <property type="entry name" value="PQQ_rpt_dom"/>
</dbReference>
<feature type="binding site" evidence="12">
    <location>
        <position position="236"/>
    </location>
    <ligand>
        <name>Ca(2+)</name>
        <dbReference type="ChEBI" id="CHEBI:29108"/>
    </ligand>
</feature>
<evidence type="ECO:0000256" key="1">
    <source>
        <dbReference type="ARBA" id="ARBA00008156"/>
    </source>
</evidence>
<accession>A0A1M7U2L9</accession>
<feature type="binding site" evidence="11">
    <location>
        <position position="386"/>
    </location>
    <ligand>
        <name>pyrroloquinoline quinone</name>
        <dbReference type="ChEBI" id="CHEBI:58442"/>
    </ligand>
</feature>
<dbReference type="GO" id="GO:0020037">
    <property type="term" value="F:heme binding"/>
    <property type="evidence" value="ECO:0007669"/>
    <property type="project" value="InterPro"/>
</dbReference>
<feature type="active site" description="Proton acceptor" evidence="10">
    <location>
        <position position="359"/>
    </location>
</feature>